<feature type="domain" description="SnoaL-like" evidence="2">
    <location>
        <begin position="26"/>
        <end position="143"/>
    </location>
</feature>
<reference evidence="4" key="1">
    <citation type="journal article" date="2019" name="Int. J. Syst. Evol. Microbiol.">
        <title>The Global Catalogue of Microorganisms (GCM) 10K type strain sequencing project: providing services to taxonomists for standard genome sequencing and annotation.</title>
        <authorList>
            <consortium name="The Broad Institute Genomics Platform"/>
            <consortium name="The Broad Institute Genome Sequencing Center for Infectious Disease"/>
            <person name="Wu L."/>
            <person name="Ma J."/>
        </authorList>
    </citation>
    <scope>NUCLEOTIDE SEQUENCE [LARGE SCALE GENOMIC DNA]</scope>
    <source>
        <strain evidence="4">CECT 7706</strain>
    </source>
</reference>
<evidence type="ECO:0000256" key="1">
    <source>
        <dbReference type="SAM" id="SignalP"/>
    </source>
</evidence>
<keyword evidence="4" id="KW-1185">Reference proteome</keyword>
<dbReference type="RefSeq" id="WP_163383396.1">
    <property type="nucleotide sequence ID" value="NZ_JAUFQS010000047.1"/>
</dbReference>
<dbReference type="Gene3D" id="3.10.450.50">
    <property type="match status" value="1"/>
</dbReference>
<protein>
    <submittedName>
        <fullName evidence="3">Nuclear transport factor 2 family protein</fullName>
    </submittedName>
</protein>
<organism evidence="3 4">
    <name type="scientific">Cyclobacterium jeungdonense</name>
    <dbReference type="NCBI Taxonomy" id="708087"/>
    <lineage>
        <taxon>Bacteria</taxon>
        <taxon>Pseudomonadati</taxon>
        <taxon>Bacteroidota</taxon>
        <taxon>Cytophagia</taxon>
        <taxon>Cytophagales</taxon>
        <taxon>Cyclobacteriaceae</taxon>
        <taxon>Cyclobacterium</taxon>
    </lineage>
</organism>
<gene>
    <name evidence="3" type="ORF">QWZ15_19875</name>
</gene>
<dbReference type="Proteomes" id="UP001236663">
    <property type="component" value="Unassembled WGS sequence"/>
</dbReference>
<evidence type="ECO:0000313" key="3">
    <source>
        <dbReference type="EMBL" id="MDN3690091.1"/>
    </source>
</evidence>
<accession>A0ABT8CEI7</accession>
<dbReference type="Pfam" id="PF13474">
    <property type="entry name" value="SnoaL_3"/>
    <property type="match status" value="1"/>
</dbReference>
<comment type="caution">
    <text evidence="3">The sequence shown here is derived from an EMBL/GenBank/DDBJ whole genome shotgun (WGS) entry which is preliminary data.</text>
</comment>
<sequence>MKTTFTIALFLIGSVLYAQSSEEAAIKAALFAETTAYMNRDYEDWASHWDSSREVSFLVTNMGMRENNWDKISSSMKADMESNSNPIQATLETSDFDISVTGKQAFVVYVQNMKSGNEEYKTYEVRNLRKVKGQWKLAAMVSSKIGDE</sequence>
<dbReference type="InterPro" id="IPR037401">
    <property type="entry name" value="SnoaL-like"/>
</dbReference>
<dbReference type="InterPro" id="IPR032710">
    <property type="entry name" value="NTF2-like_dom_sf"/>
</dbReference>
<name>A0ABT8CEI7_9BACT</name>
<dbReference type="EMBL" id="JAUFQS010000047">
    <property type="protein sequence ID" value="MDN3690091.1"/>
    <property type="molecule type" value="Genomic_DNA"/>
</dbReference>
<dbReference type="SUPFAM" id="SSF54427">
    <property type="entry name" value="NTF2-like"/>
    <property type="match status" value="1"/>
</dbReference>
<evidence type="ECO:0000313" key="4">
    <source>
        <dbReference type="Proteomes" id="UP001236663"/>
    </source>
</evidence>
<proteinExistence type="predicted"/>
<feature type="chain" id="PRO_5045251531" evidence="1">
    <location>
        <begin position="21"/>
        <end position="148"/>
    </location>
</feature>
<feature type="signal peptide" evidence="1">
    <location>
        <begin position="1"/>
        <end position="20"/>
    </location>
</feature>
<keyword evidence="1" id="KW-0732">Signal</keyword>
<evidence type="ECO:0000259" key="2">
    <source>
        <dbReference type="Pfam" id="PF13474"/>
    </source>
</evidence>